<evidence type="ECO:0000313" key="1">
    <source>
        <dbReference type="EMBL" id="ADB33201.1"/>
    </source>
</evidence>
<proteinExistence type="predicted"/>
<name>D2PSR3_KRIFD</name>
<dbReference type="STRING" id="479435.Kfla_4154"/>
<organism evidence="1 2">
    <name type="scientific">Kribbella flavida (strain DSM 17836 / JCM 10339 / NBRC 14399)</name>
    <dbReference type="NCBI Taxonomy" id="479435"/>
    <lineage>
        <taxon>Bacteria</taxon>
        <taxon>Bacillati</taxon>
        <taxon>Actinomycetota</taxon>
        <taxon>Actinomycetes</taxon>
        <taxon>Propionibacteriales</taxon>
        <taxon>Kribbellaceae</taxon>
        <taxon>Kribbella</taxon>
    </lineage>
</organism>
<accession>D2PSR3</accession>
<dbReference type="AlphaFoldDB" id="D2PSR3"/>
<evidence type="ECO:0000313" key="2">
    <source>
        <dbReference type="Proteomes" id="UP000007967"/>
    </source>
</evidence>
<sequence length="38" mass="4393">MERTQELLDLVIGDLESELPEFGQQKDPVTCKGFYCEM</sequence>
<dbReference type="KEGG" id="kfl:Kfla_4154"/>
<dbReference type="Proteomes" id="UP000007967">
    <property type="component" value="Chromosome"/>
</dbReference>
<protein>
    <submittedName>
        <fullName evidence="1">Uncharacterized protein</fullName>
    </submittedName>
</protein>
<keyword evidence="2" id="KW-1185">Reference proteome</keyword>
<gene>
    <name evidence="1" type="ordered locus">Kfla_4154</name>
</gene>
<reference evidence="2" key="1">
    <citation type="submission" date="2009-09" db="EMBL/GenBank/DDBJ databases">
        <title>The complete genome of Kribbella flavida DSM 17836.</title>
        <authorList>
            <consortium name="US DOE Joint Genome Institute (JGI-PGF)"/>
            <person name="Lucas S."/>
            <person name="Copeland A."/>
            <person name="Lapidus A."/>
            <person name="Glavina del Rio T."/>
            <person name="Dalin E."/>
            <person name="Tice H."/>
            <person name="Bruce D."/>
            <person name="Goodwin L."/>
            <person name="Pitluck S."/>
            <person name="Kyrpides N."/>
            <person name="Mavromatis K."/>
            <person name="Ivanova N."/>
            <person name="Saunders E."/>
            <person name="Brettin T."/>
            <person name="Detter J.C."/>
            <person name="Han C."/>
            <person name="Larimer F."/>
            <person name="Land M."/>
            <person name="Hauser L."/>
            <person name="Markowitz V."/>
            <person name="Cheng J.-F."/>
            <person name="Hugenholtz P."/>
            <person name="Woyke T."/>
            <person name="Wu D."/>
            <person name="Pukall R."/>
            <person name="Klenk H.-P."/>
            <person name="Eisen J.A."/>
        </authorList>
    </citation>
    <scope>NUCLEOTIDE SEQUENCE [LARGE SCALE GENOMIC DNA]</scope>
    <source>
        <strain evidence="2">DSM 17836 / JCM 10339 / NBRC 14399</strain>
    </source>
</reference>
<dbReference type="HOGENOM" id="CLU_3329106_0_0_11"/>
<dbReference type="EMBL" id="CP001736">
    <property type="protein sequence ID" value="ADB33201.1"/>
    <property type="molecule type" value="Genomic_DNA"/>
</dbReference>
<reference evidence="1 2" key="2">
    <citation type="journal article" date="2010" name="Stand. Genomic Sci.">
        <title>Complete genome sequence of Kribbella flavida type strain (IFO 14399).</title>
        <authorList>
            <person name="Pukall R."/>
            <person name="Lapidus A."/>
            <person name="Glavina Del Rio T."/>
            <person name="Copeland A."/>
            <person name="Tice H."/>
            <person name="Cheng J.-F."/>
            <person name="Lucas S."/>
            <person name="Chen F."/>
            <person name="Nolan M."/>
            <person name="LaButti K."/>
            <person name="Pati A."/>
            <person name="Ivanova N."/>
            <person name="Mavrommatis K."/>
            <person name="Mikhailova N."/>
            <person name="Pitluck S."/>
            <person name="Bruce D."/>
            <person name="Goodwin L."/>
            <person name="Land M."/>
            <person name="Hauser L."/>
            <person name="Chang Y.-J."/>
            <person name="Jeffries C.D."/>
            <person name="Chen A."/>
            <person name="Palaniappan K."/>
            <person name="Chain P."/>
            <person name="Rohde M."/>
            <person name="Goeker M."/>
            <person name="Bristow J."/>
            <person name="Eisen J.A."/>
            <person name="Markowitz V."/>
            <person name="Hugenholtz P."/>
            <person name="Kyrpides N.C."/>
            <person name="Klenk H.-P."/>
            <person name="Brettin T."/>
        </authorList>
    </citation>
    <scope>NUCLEOTIDE SEQUENCE [LARGE SCALE GENOMIC DNA]</scope>
    <source>
        <strain evidence="2">DSM 17836 / JCM 10339 / NBRC 14399</strain>
    </source>
</reference>